<feature type="domain" description="Glycine zipper 2TM" evidence="3">
    <location>
        <begin position="72"/>
        <end position="112"/>
    </location>
</feature>
<keyword evidence="5" id="KW-1185">Reference proteome</keyword>
<comment type="caution">
    <text evidence="4">The sequence shown here is derived from an EMBL/GenBank/DDBJ whole genome shotgun (WGS) entry which is preliminary data.</text>
</comment>
<evidence type="ECO:0000256" key="2">
    <source>
        <dbReference type="ARBA" id="ARBA00023136"/>
    </source>
</evidence>
<evidence type="ECO:0000259" key="3">
    <source>
        <dbReference type="Pfam" id="PF05433"/>
    </source>
</evidence>
<gene>
    <name evidence="4" type="ORF">F3N42_01310</name>
</gene>
<dbReference type="RefSeq" id="WP_150862573.1">
    <property type="nucleotide sequence ID" value="NZ_VYXP01000001.1"/>
</dbReference>
<organism evidence="4 5">
    <name type="scientific">Marinihelvus fidelis</name>
    <dbReference type="NCBI Taxonomy" id="2613842"/>
    <lineage>
        <taxon>Bacteria</taxon>
        <taxon>Pseudomonadati</taxon>
        <taxon>Pseudomonadota</taxon>
        <taxon>Gammaproteobacteria</taxon>
        <taxon>Chromatiales</taxon>
        <taxon>Wenzhouxiangellaceae</taxon>
        <taxon>Marinihelvus</taxon>
    </lineage>
</organism>
<dbReference type="InterPro" id="IPR051407">
    <property type="entry name" value="Bact_OM_lipoprot/Surf_antigen"/>
</dbReference>
<dbReference type="InterPro" id="IPR008816">
    <property type="entry name" value="Gly_zipper_2TM_dom"/>
</dbReference>
<dbReference type="GO" id="GO:0019867">
    <property type="term" value="C:outer membrane"/>
    <property type="evidence" value="ECO:0007669"/>
    <property type="project" value="InterPro"/>
</dbReference>
<evidence type="ECO:0000313" key="4">
    <source>
        <dbReference type="EMBL" id="KAA9134210.1"/>
    </source>
</evidence>
<proteinExistence type="predicted"/>
<keyword evidence="2" id="KW-0472">Membrane</keyword>
<dbReference type="AlphaFoldDB" id="A0A5N0TGM6"/>
<protein>
    <submittedName>
        <fullName evidence="4">Glycine zipper 2TM domain-containing protein</fullName>
    </submittedName>
</protein>
<comment type="subcellular location">
    <subcellularLocation>
        <location evidence="1">Membrane</location>
    </subcellularLocation>
</comment>
<dbReference type="EMBL" id="VYXP01000001">
    <property type="protein sequence ID" value="KAA9134210.1"/>
    <property type="molecule type" value="Genomic_DNA"/>
</dbReference>
<reference evidence="4 5" key="1">
    <citation type="submission" date="2019-09" db="EMBL/GenBank/DDBJ databases">
        <title>Wenzhouxiangella sp. Genome sequencing and assembly.</title>
        <authorList>
            <person name="Zhang R."/>
        </authorList>
    </citation>
    <scope>NUCLEOTIDE SEQUENCE [LARGE SCALE GENOMIC DNA]</scope>
    <source>
        <strain evidence="4 5">W260</strain>
    </source>
</reference>
<dbReference type="Proteomes" id="UP000325372">
    <property type="component" value="Unassembled WGS sequence"/>
</dbReference>
<evidence type="ECO:0000313" key="5">
    <source>
        <dbReference type="Proteomes" id="UP000325372"/>
    </source>
</evidence>
<dbReference type="NCBIfam" id="NF008437">
    <property type="entry name" value="PRK11280.1"/>
    <property type="match status" value="1"/>
</dbReference>
<evidence type="ECO:0000256" key="1">
    <source>
        <dbReference type="ARBA" id="ARBA00004370"/>
    </source>
</evidence>
<sequence>MNRQTLTGVMIGAVAVTAIGTFAGVQLNQDPAFAEVIDVEPIYTTESVPREACREELETRQKPVKDKHQVTGTVAGAVIGGLLGNQVGDGSGQDIATAAGAVAGGYAGNKAQEKIQENNTEQVPKTVCETRYDTYQEQAGFMVTYELDGERHRIRMDEDPGRRIPVEDGELRI</sequence>
<dbReference type="Pfam" id="PF05433">
    <property type="entry name" value="Rick_17kDa_Anti"/>
    <property type="match status" value="1"/>
</dbReference>
<name>A0A5N0TGM6_9GAMM</name>
<dbReference type="PANTHER" id="PTHR35603:SF2">
    <property type="entry name" value="OUTER MEMBRANE LIPOPROTEIN"/>
    <property type="match status" value="1"/>
</dbReference>
<accession>A0A5N0TGM6</accession>
<dbReference type="PANTHER" id="PTHR35603">
    <property type="match status" value="1"/>
</dbReference>